<feature type="region of interest" description="Disordered" evidence="1">
    <location>
        <begin position="1"/>
        <end position="138"/>
    </location>
</feature>
<feature type="non-terminal residue" evidence="2">
    <location>
        <position position="138"/>
    </location>
</feature>
<dbReference type="EMBL" id="JACVVK020000239">
    <property type="protein sequence ID" value="KAK7482738.1"/>
    <property type="molecule type" value="Genomic_DNA"/>
</dbReference>
<evidence type="ECO:0000256" key="1">
    <source>
        <dbReference type="SAM" id="MobiDB-lite"/>
    </source>
</evidence>
<sequence length="138" mass="15108">LGDQTIGPSSTEATQQATRGDERQARGPRDAEIGSAPPRAACTGHQGHGGALGEQFARRKETVLKWGGGGGGGHIQPPDAPRGSEGSRLEHDPSEHQDNVRVSQEHQDKYEFPRTMYEVPRNTRTMCEINETPRNTRR</sequence>
<evidence type="ECO:0000313" key="2">
    <source>
        <dbReference type="EMBL" id="KAK7482738.1"/>
    </source>
</evidence>
<proteinExistence type="predicted"/>
<gene>
    <name evidence="2" type="ORF">BaRGS_00026036</name>
</gene>
<comment type="caution">
    <text evidence="2">The sequence shown here is derived from an EMBL/GenBank/DDBJ whole genome shotgun (WGS) entry which is preliminary data.</text>
</comment>
<feature type="compositionally biased region" description="Basic and acidic residues" evidence="1">
    <location>
        <begin position="85"/>
        <end position="112"/>
    </location>
</feature>
<evidence type="ECO:0000313" key="3">
    <source>
        <dbReference type="Proteomes" id="UP001519460"/>
    </source>
</evidence>
<dbReference type="Proteomes" id="UP001519460">
    <property type="component" value="Unassembled WGS sequence"/>
</dbReference>
<name>A0ABD0K762_9CAEN</name>
<feature type="compositionally biased region" description="Basic and acidic residues" evidence="1">
    <location>
        <begin position="19"/>
        <end position="32"/>
    </location>
</feature>
<feature type="compositionally biased region" description="Polar residues" evidence="1">
    <location>
        <begin position="1"/>
        <end position="18"/>
    </location>
</feature>
<protein>
    <submittedName>
        <fullName evidence="2">Uncharacterized protein</fullName>
    </submittedName>
</protein>
<reference evidence="2 3" key="1">
    <citation type="journal article" date="2023" name="Sci. Data">
        <title>Genome assembly of the Korean intertidal mud-creeper Batillaria attramentaria.</title>
        <authorList>
            <person name="Patra A.K."/>
            <person name="Ho P.T."/>
            <person name="Jun S."/>
            <person name="Lee S.J."/>
            <person name="Kim Y."/>
            <person name="Won Y.J."/>
        </authorList>
    </citation>
    <scope>NUCLEOTIDE SEQUENCE [LARGE SCALE GENOMIC DNA]</scope>
    <source>
        <strain evidence="2">Wonlab-2016</strain>
    </source>
</reference>
<accession>A0ABD0K762</accession>
<keyword evidence="3" id="KW-1185">Reference proteome</keyword>
<dbReference type="AlphaFoldDB" id="A0ABD0K762"/>
<organism evidence="2 3">
    <name type="scientific">Batillaria attramentaria</name>
    <dbReference type="NCBI Taxonomy" id="370345"/>
    <lineage>
        <taxon>Eukaryota</taxon>
        <taxon>Metazoa</taxon>
        <taxon>Spiralia</taxon>
        <taxon>Lophotrochozoa</taxon>
        <taxon>Mollusca</taxon>
        <taxon>Gastropoda</taxon>
        <taxon>Caenogastropoda</taxon>
        <taxon>Sorbeoconcha</taxon>
        <taxon>Cerithioidea</taxon>
        <taxon>Batillariidae</taxon>
        <taxon>Batillaria</taxon>
    </lineage>
</organism>
<feature type="non-terminal residue" evidence="2">
    <location>
        <position position="1"/>
    </location>
</feature>